<dbReference type="EC" id="5.6.2.4" evidence="3"/>
<evidence type="ECO:0000256" key="1">
    <source>
        <dbReference type="ARBA" id="ARBA00005446"/>
    </source>
</evidence>
<reference evidence="5" key="1">
    <citation type="submission" date="2018-03" db="EMBL/GenBank/DDBJ databases">
        <authorList>
            <person name="Guldener U."/>
        </authorList>
    </citation>
    <scope>NUCLEOTIDE SEQUENCE</scope>
</reference>
<proteinExistence type="inferred from homology"/>
<dbReference type="InterPro" id="IPR001650">
    <property type="entry name" value="Helicase_C-like"/>
</dbReference>
<dbReference type="Gene3D" id="3.40.50.300">
    <property type="entry name" value="P-loop containing nucleotide triphosphate hydrolases"/>
    <property type="match status" value="2"/>
</dbReference>
<gene>
    <name evidence="5" type="ORF">FTOL_02135</name>
</gene>
<dbReference type="GO" id="GO:0005694">
    <property type="term" value="C:chromosome"/>
    <property type="evidence" value="ECO:0007669"/>
    <property type="project" value="TreeGrafter"/>
</dbReference>
<name>A0AAE8SEB1_9HYPO</name>
<evidence type="ECO:0000256" key="3">
    <source>
        <dbReference type="ARBA" id="ARBA00034808"/>
    </source>
</evidence>
<dbReference type="GO" id="GO:0005737">
    <property type="term" value="C:cytoplasm"/>
    <property type="evidence" value="ECO:0007669"/>
    <property type="project" value="TreeGrafter"/>
</dbReference>
<organism evidence="5 6">
    <name type="scientific">Fusarium torulosum</name>
    <dbReference type="NCBI Taxonomy" id="33205"/>
    <lineage>
        <taxon>Eukaryota</taxon>
        <taxon>Fungi</taxon>
        <taxon>Dikarya</taxon>
        <taxon>Ascomycota</taxon>
        <taxon>Pezizomycotina</taxon>
        <taxon>Sordariomycetes</taxon>
        <taxon>Hypocreomycetidae</taxon>
        <taxon>Hypocreales</taxon>
        <taxon>Nectriaceae</taxon>
        <taxon>Fusarium</taxon>
    </lineage>
</organism>
<evidence type="ECO:0000259" key="4">
    <source>
        <dbReference type="PROSITE" id="PS51194"/>
    </source>
</evidence>
<accession>A0AAE8SEB1</accession>
<dbReference type="EMBL" id="ONZP01000060">
    <property type="protein sequence ID" value="SPJ72407.1"/>
    <property type="molecule type" value="Genomic_DNA"/>
</dbReference>
<dbReference type="GO" id="GO:0009378">
    <property type="term" value="F:four-way junction helicase activity"/>
    <property type="evidence" value="ECO:0007669"/>
    <property type="project" value="TreeGrafter"/>
</dbReference>
<dbReference type="SMART" id="SM00490">
    <property type="entry name" value="HELICc"/>
    <property type="match status" value="1"/>
</dbReference>
<comment type="similarity">
    <text evidence="1">Belongs to the helicase family. RecQ subfamily.</text>
</comment>
<keyword evidence="6" id="KW-1185">Reference proteome</keyword>
<dbReference type="AlphaFoldDB" id="A0AAE8SEB1"/>
<dbReference type="Pfam" id="PF00271">
    <property type="entry name" value="Helicase_C"/>
    <property type="match status" value="1"/>
</dbReference>
<dbReference type="PROSITE" id="PS51194">
    <property type="entry name" value="HELICASE_CTER"/>
    <property type="match status" value="1"/>
</dbReference>
<comment type="caution">
    <text evidence="5">The sequence shown here is derived from an EMBL/GenBank/DDBJ whole genome shotgun (WGS) entry which is preliminary data.</text>
</comment>
<dbReference type="PANTHER" id="PTHR13710">
    <property type="entry name" value="DNA HELICASE RECQ FAMILY MEMBER"/>
    <property type="match status" value="1"/>
</dbReference>
<dbReference type="SUPFAM" id="SSF52540">
    <property type="entry name" value="P-loop containing nucleoside triphosphate hydrolases"/>
    <property type="match status" value="1"/>
</dbReference>
<dbReference type="GO" id="GO:0043138">
    <property type="term" value="F:3'-5' DNA helicase activity"/>
    <property type="evidence" value="ECO:0007669"/>
    <property type="project" value="UniProtKB-EC"/>
</dbReference>
<evidence type="ECO:0000313" key="5">
    <source>
        <dbReference type="EMBL" id="SPJ72407.1"/>
    </source>
</evidence>
<dbReference type="InterPro" id="IPR027417">
    <property type="entry name" value="P-loop_NTPase"/>
</dbReference>
<comment type="catalytic activity">
    <reaction evidence="2">
        <text>Couples ATP hydrolysis with the unwinding of duplex DNA by translocating in the 3'-5' direction.</text>
        <dbReference type="EC" id="5.6.2.4"/>
    </reaction>
</comment>
<dbReference type="GO" id="GO:0000724">
    <property type="term" value="P:double-strand break repair via homologous recombination"/>
    <property type="evidence" value="ECO:0007669"/>
    <property type="project" value="TreeGrafter"/>
</dbReference>
<feature type="domain" description="Helicase C-terminal" evidence="4">
    <location>
        <begin position="99"/>
        <end position="262"/>
    </location>
</feature>
<evidence type="ECO:0000313" key="6">
    <source>
        <dbReference type="Proteomes" id="UP001187734"/>
    </source>
</evidence>
<dbReference type="Proteomes" id="UP001187734">
    <property type="component" value="Unassembled WGS sequence"/>
</dbReference>
<evidence type="ECO:0000256" key="2">
    <source>
        <dbReference type="ARBA" id="ARBA00034617"/>
    </source>
</evidence>
<sequence>MPSSRGSSFNAVSMLAWIWAANLSVNGRLDRVVIDECHLSFTAAETYRSKLRGLALLWSLGCPFVFLTGTLPPLRQRDFEEAMQLQDPLYIRASSHRLNVYYAVLRVRNEWGVMEVKRRVEARLSHLRNVRPSPASSAATPYHALRDNSDSQFITQRGEGFQAWLRGEAPYIVATAALGTGIDVAGITHVIHLEAPFSIIDYAQEAGRAGRAGEPMTAEVIVEDKDWPDEDTVGEACLDISVREWKSELSSQGIIASNTRGRQDAHALEALETALEEIEGLGKMGCRICWMFDGVEEARHTWDSCSSTAGTEDLSFRSCMDFQGLINYRKDRQASFLSCFYCHVSQELCRDGYKTKGASCWRWKHAVIPMALAATTEPDQWLQMQEAAGRDFKGRHDYGDWLGRKHSSLMILGDPQYGSLKQTP</sequence>
<dbReference type="PANTHER" id="PTHR13710:SF154">
    <property type="entry name" value="RECQ HELICASE, PUTATIVE (AFU_ORTHOLOGUE AFUA_6G14720)-RELATED"/>
    <property type="match status" value="1"/>
</dbReference>
<protein>
    <recommendedName>
        <fullName evidence="3">DNA 3'-5' helicase</fullName>
        <ecNumber evidence="3">5.6.2.4</ecNumber>
    </recommendedName>
</protein>